<dbReference type="Gene3D" id="3.10.105.10">
    <property type="entry name" value="Dipeptide-binding Protein, Domain 3"/>
    <property type="match status" value="1"/>
</dbReference>
<dbReference type="PROSITE" id="PS51257">
    <property type="entry name" value="PROKAR_LIPOPROTEIN"/>
    <property type="match status" value="1"/>
</dbReference>
<dbReference type="PIRSF" id="PIRSF002741">
    <property type="entry name" value="MppA"/>
    <property type="match status" value="1"/>
</dbReference>
<dbReference type="Proteomes" id="UP000031030">
    <property type="component" value="Unassembled WGS sequence"/>
</dbReference>
<dbReference type="CDD" id="cd08501">
    <property type="entry name" value="PBP2_Lpqw"/>
    <property type="match status" value="1"/>
</dbReference>
<dbReference type="GO" id="GO:0043190">
    <property type="term" value="C:ATP-binding cassette (ABC) transporter complex"/>
    <property type="evidence" value="ECO:0007669"/>
    <property type="project" value="InterPro"/>
</dbReference>
<keyword evidence="4" id="KW-1185">Reference proteome</keyword>
<dbReference type="SUPFAM" id="SSF53850">
    <property type="entry name" value="Periplasmic binding protein-like II"/>
    <property type="match status" value="1"/>
</dbReference>
<dbReference type="InterPro" id="IPR039424">
    <property type="entry name" value="SBP_5"/>
</dbReference>
<dbReference type="AlphaFoldDB" id="A0A0B2A5S3"/>
<keyword evidence="1" id="KW-0732">Signal</keyword>
<accession>A0A0B2A5S3</accession>
<dbReference type="Pfam" id="PF00496">
    <property type="entry name" value="SBP_bac_5"/>
    <property type="match status" value="1"/>
</dbReference>
<name>A0A0B2A5S3_9MICO</name>
<feature type="signal peptide" evidence="1">
    <location>
        <begin position="1"/>
        <end position="21"/>
    </location>
</feature>
<reference evidence="3 4" key="1">
    <citation type="submission" date="2014-11" db="EMBL/GenBank/DDBJ databases">
        <title>Genome sequence of Microbacterium mangrovi MUSC 115(T).</title>
        <authorList>
            <person name="Lee L.-H."/>
        </authorList>
    </citation>
    <scope>NUCLEOTIDE SEQUENCE [LARGE SCALE GENOMIC DNA]</scope>
    <source>
        <strain evidence="3 4">MUSC 115</strain>
    </source>
</reference>
<dbReference type="InterPro" id="IPR030678">
    <property type="entry name" value="Peptide/Ni-bd"/>
</dbReference>
<gene>
    <name evidence="3" type="ORF">LK09_05400</name>
</gene>
<dbReference type="Gene3D" id="3.40.190.10">
    <property type="entry name" value="Periplasmic binding protein-like II"/>
    <property type="match status" value="1"/>
</dbReference>
<feature type="domain" description="Solute-binding protein family 5" evidence="2">
    <location>
        <begin position="91"/>
        <end position="494"/>
    </location>
</feature>
<feature type="chain" id="PRO_5038576030" description="Solute-binding protein family 5 domain-containing protein" evidence="1">
    <location>
        <begin position="22"/>
        <end position="601"/>
    </location>
</feature>
<dbReference type="EMBL" id="JTDK01000006">
    <property type="protein sequence ID" value="KHK98435.1"/>
    <property type="molecule type" value="Genomic_DNA"/>
</dbReference>
<dbReference type="InterPro" id="IPR000914">
    <property type="entry name" value="SBP_5_dom"/>
</dbReference>
<dbReference type="GO" id="GO:0015833">
    <property type="term" value="P:peptide transport"/>
    <property type="evidence" value="ECO:0007669"/>
    <property type="project" value="TreeGrafter"/>
</dbReference>
<evidence type="ECO:0000313" key="3">
    <source>
        <dbReference type="EMBL" id="KHK98435.1"/>
    </source>
</evidence>
<organism evidence="3 4">
    <name type="scientific">Microbacterium mangrovi</name>
    <dbReference type="NCBI Taxonomy" id="1348253"/>
    <lineage>
        <taxon>Bacteria</taxon>
        <taxon>Bacillati</taxon>
        <taxon>Actinomycetota</taxon>
        <taxon>Actinomycetes</taxon>
        <taxon>Micrococcales</taxon>
        <taxon>Microbacteriaceae</taxon>
        <taxon>Microbacterium</taxon>
    </lineage>
</organism>
<dbReference type="Gene3D" id="3.90.76.10">
    <property type="entry name" value="Dipeptide-binding Protein, Domain 1"/>
    <property type="match status" value="1"/>
</dbReference>
<comment type="caution">
    <text evidence="3">The sequence shown here is derived from an EMBL/GenBank/DDBJ whole genome shotgun (WGS) entry which is preliminary data.</text>
</comment>
<dbReference type="STRING" id="1348253.LK09_05400"/>
<dbReference type="RefSeq" id="WP_039396935.1">
    <property type="nucleotide sequence ID" value="NZ_JTDK01000006.1"/>
</dbReference>
<evidence type="ECO:0000256" key="1">
    <source>
        <dbReference type="SAM" id="SignalP"/>
    </source>
</evidence>
<sequence>MKLKRTVVAVAAVAATGVVLAGCSAPKGSTINEKTSLSVASNSAVTSLNPLVANQYSTYNSNVAYMFQALGFNYYDNTPKQVDNTKLGTYKQISSNPLKIQYTINSDAKWSDGDPINAADILMQWASSITKYNNPKSGANFGSVNAGSGLDGITKVPEISNGGKTVTVTFDKPYVDWKQNLLSPNLPAHIVYQEAYPDKKLSNADADAAVIKAFQDDNTAEITAMANAWQTKWVVDSMPSDKKLLVTSGPYQVSAFVKNQYITLTKVPGYKAGPEPKVDSITVRFITDPTAQIQALQNGEVDIVYGQPTTDTLGSIKKSQGVKYTQTEAASYEHVDLHMNNGGPFDPATYGGNAQKALEVRQAFLKTIPRQEIVDKLIKPLNPNAKLDNSTMFLPGTPAYDAAVKVNGMSAYDNVDIAGAKALLQKAGVTNPTIRFAYPTDNPRRVSEFQLIQQSAQQAGFTVKDVGQPAATYFPALATSKAYDASLFAWQYTSLAYTGNQAAFQTGGSSNYQGYSNKAVDGYWNQLQYSTGTEADNNGLLTKIDTQVVADAATTTIFQFPDLTAWSTKVDNVSDNPIGVQVFWNFWEWTSQHKASSSSSK</sequence>
<dbReference type="PANTHER" id="PTHR30290">
    <property type="entry name" value="PERIPLASMIC BINDING COMPONENT OF ABC TRANSPORTER"/>
    <property type="match status" value="1"/>
</dbReference>
<dbReference type="PANTHER" id="PTHR30290:SF65">
    <property type="entry name" value="MONOACYL PHOSPHATIDYLINOSITOL TETRAMANNOSIDE-BINDING PROTEIN LPQW-RELATED"/>
    <property type="match status" value="1"/>
</dbReference>
<evidence type="ECO:0000259" key="2">
    <source>
        <dbReference type="Pfam" id="PF00496"/>
    </source>
</evidence>
<protein>
    <recommendedName>
        <fullName evidence="2">Solute-binding protein family 5 domain-containing protein</fullName>
    </recommendedName>
</protein>
<dbReference type="GO" id="GO:0042597">
    <property type="term" value="C:periplasmic space"/>
    <property type="evidence" value="ECO:0007669"/>
    <property type="project" value="UniProtKB-ARBA"/>
</dbReference>
<proteinExistence type="predicted"/>
<evidence type="ECO:0000313" key="4">
    <source>
        <dbReference type="Proteomes" id="UP000031030"/>
    </source>
</evidence>
<dbReference type="GO" id="GO:1904680">
    <property type="term" value="F:peptide transmembrane transporter activity"/>
    <property type="evidence" value="ECO:0007669"/>
    <property type="project" value="TreeGrafter"/>
</dbReference>